<name>A0A8H3AJX3_9AGAM</name>
<keyword evidence="2" id="KW-0732">Signal</keyword>
<dbReference type="InterPro" id="IPR000719">
    <property type="entry name" value="Prot_kinase_dom"/>
</dbReference>
<dbReference type="InterPro" id="IPR011009">
    <property type="entry name" value="Kinase-like_dom_sf"/>
</dbReference>
<evidence type="ECO:0000313" key="5">
    <source>
        <dbReference type="Proteomes" id="UP000663888"/>
    </source>
</evidence>
<protein>
    <recommendedName>
        <fullName evidence="3">Protein kinase domain-containing protein</fullName>
    </recommendedName>
</protein>
<dbReference type="GO" id="GO:0005524">
    <property type="term" value="F:ATP binding"/>
    <property type="evidence" value="ECO:0007669"/>
    <property type="project" value="InterPro"/>
</dbReference>
<feature type="region of interest" description="Disordered" evidence="1">
    <location>
        <begin position="73"/>
        <end position="100"/>
    </location>
</feature>
<dbReference type="InterPro" id="IPR051681">
    <property type="entry name" value="Ser/Thr_Kinases-Pseudokinases"/>
</dbReference>
<comment type="caution">
    <text evidence="4">The sequence shown here is derived from an EMBL/GenBank/DDBJ whole genome shotgun (WGS) entry which is preliminary data.</text>
</comment>
<gene>
    <name evidence="4" type="ORF">RDB_LOCUS33249</name>
</gene>
<evidence type="ECO:0000256" key="2">
    <source>
        <dbReference type="SAM" id="SignalP"/>
    </source>
</evidence>
<dbReference type="SMART" id="SM00220">
    <property type="entry name" value="S_TKc"/>
    <property type="match status" value="1"/>
</dbReference>
<dbReference type="PROSITE" id="PS50011">
    <property type="entry name" value="PROTEIN_KINASE_DOM"/>
    <property type="match status" value="1"/>
</dbReference>
<evidence type="ECO:0000256" key="1">
    <source>
        <dbReference type="SAM" id="MobiDB-lite"/>
    </source>
</evidence>
<feature type="domain" description="Protein kinase" evidence="3">
    <location>
        <begin position="453"/>
        <end position="716"/>
    </location>
</feature>
<dbReference type="PROSITE" id="PS00108">
    <property type="entry name" value="PROTEIN_KINASE_ST"/>
    <property type="match status" value="1"/>
</dbReference>
<feature type="compositionally biased region" description="Polar residues" evidence="1">
    <location>
        <begin position="73"/>
        <end position="86"/>
    </location>
</feature>
<dbReference type="PANTHER" id="PTHR44329:SF214">
    <property type="entry name" value="PROTEIN KINASE DOMAIN-CONTAINING PROTEIN"/>
    <property type="match status" value="1"/>
</dbReference>
<evidence type="ECO:0000259" key="3">
    <source>
        <dbReference type="PROSITE" id="PS50011"/>
    </source>
</evidence>
<feature type="compositionally biased region" description="Polar residues" evidence="1">
    <location>
        <begin position="274"/>
        <end position="298"/>
    </location>
</feature>
<feature type="compositionally biased region" description="Pro residues" evidence="1">
    <location>
        <begin position="252"/>
        <end position="266"/>
    </location>
</feature>
<dbReference type="Gene3D" id="1.10.510.10">
    <property type="entry name" value="Transferase(Phosphotransferase) domain 1"/>
    <property type="match status" value="1"/>
</dbReference>
<dbReference type="AlphaFoldDB" id="A0A8H3AJX3"/>
<proteinExistence type="predicted"/>
<dbReference type="EMBL" id="CAJMWX010000781">
    <property type="protein sequence ID" value="CAE6429589.1"/>
    <property type="molecule type" value="Genomic_DNA"/>
</dbReference>
<dbReference type="PANTHER" id="PTHR44329">
    <property type="entry name" value="SERINE/THREONINE-PROTEIN KINASE TNNI3K-RELATED"/>
    <property type="match status" value="1"/>
</dbReference>
<dbReference type="InterPro" id="IPR008271">
    <property type="entry name" value="Ser/Thr_kinase_AS"/>
</dbReference>
<organism evidence="4 5">
    <name type="scientific">Rhizoctonia solani</name>
    <dbReference type="NCBI Taxonomy" id="456999"/>
    <lineage>
        <taxon>Eukaryota</taxon>
        <taxon>Fungi</taxon>
        <taxon>Dikarya</taxon>
        <taxon>Basidiomycota</taxon>
        <taxon>Agaricomycotina</taxon>
        <taxon>Agaricomycetes</taxon>
        <taxon>Cantharellales</taxon>
        <taxon>Ceratobasidiaceae</taxon>
        <taxon>Rhizoctonia</taxon>
    </lineage>
</organism>
<dbReference type="GO" id="GO:0004674">
    <property type="term" value="F:protein serine/threonine kinase activity"/>
    <property type="evidence" value="ECO:0007669"/>
    <property type="project" value="TreeGrafter"/>
</dbReference>
<feature type="region of interest" description="Disordered" evidence="1">
    <location>
        <begin position="247"/>
        <end position="313"/>
    </location>
</feature>
<feature type="chain" id="PRO_5034729903" description="Protein kinase domain-containing protein" evidence="2">
    <location>
        <begin position="20"/>
        <end position="718"/>
    </location>
</feature>
<accession>A0A8H3AJX3</accession>
<dbReference type="Proteomes" id="UP000663888">
    <property type="component" value="Unassembled WGS sequence"/>
</dbReference>
<sequence>MAVLMGMVCACACAPTTICSKMDYRDYEDRRPPLLVTSADGDPQYYANSLEGQSFGPVMPEPWRYMPPKVNRSPTQDFGTQENHAPSSHVFPYRPGSTSRQSLHVVTNASPINNNDTWPRRSPGMNLVQSPSSYLPPSPNAPGVPSVPRHKVVEITFNGESYVRLDLTRHTDASAIRRDMISRIPSSAATPSNFDIFRIHPPGSNGALNDWQLMLDVEHFGDDYGTLKFLVQATDVYSNSRLQNYATTPSSLKPPDPTPFPFPTPAPFSRSSTINSDGRYSPYASTPDTRRYTYSPSQPLDRYPARTPSNRVSMPIPMPAPAPTPIQPPRFPTPSPSTYHASSSSFPTPITENSPGHLFVGRPVSMPVSPLESQHLPGNMEGYSRYAPAGYGRENRDGGIINGRDGENWHGAGRASARPQSVVINGTMTTDEVLSHLYERGCRNVTDQLDESRIGRDPVARGGGGDVYSGELRTGEQVALKCVRLAIGTDDQNKLKTTAHELYVWSKCNHPNVLELIGITHYRGQIAMVSPWMENGDLRAFLRLYPDADRRDLCMQITDGVAYLHSQTIVHGDIKGANILISQDGVAKITDFGTSALKEYTLQFAATKSKPGLSVRWAAPEVLEEKSENSYQADVYALGMTILEAITGKVPYAHITRDCAVMRHVIDGVLPIRPEAHILGDDCYGDALWSLLNRCWAYDSRNRPTATEIQYQMKFIPF</sequence>
<evidence type="ECO:0000313" key="4">
    <source>
        <dbReference type="EMBL" id="CAE6429589.1"/>
    </source>
</evidence>
<dbReference type="SUPFAM" id="SSF56112">
    <property type="entry name" value="Protein kinase-like (PK-like)"/>
    <property type="match status" value="1"/>
</dbReference>
<dbReference type="Pfam" id="PF00069">
    <property type="entry name" value="Pkinase"/>
    <property type="match status" value="1"/>
</dbReference>
<reference evidence="4" key="1">
    <citation type="submission" date="2021-01" db="EMBL/GenBank/DDBJ databases">
        <authorList>
            <person name="Kaushik A."/>
        </authorList>
    </citation>
    <scope>NUCLEOTIDE SEQUENCE</scope>
    <source>
        <strain evidence="4">AG4-R118</strain>
    </source>
</reference>
<feature type="signal peptide" evidence="2">
    <location>
        <begin position="1"/>
        <end position="19"/>
    </location>
</feature>